<dbReference type="InterPro" id="IPR036890">
    <property type="entry name" value="HATPase_C_sf"/>
</dbReference>
<evidence type="ECO:0000259" key="3">
    <source>
        <dbReference type="Pfam" id="PF14417"/>
    </source>
</evidence>
<dbReference type="Proteomes" id="UP000680206">
    <property type="component" value="Unassembled WGS sequence"/>
</dbReference>
<accession>A0ABS3RJB4</accession>
<name>A0ABS3RJB4_9ACTN</name>
<organism evidence="4 5">
    <name type="scientific">Actinomadura violacea</name>
    <dbReference type="NCBI Taxonomy" id="2819934"/>
    <lineage>
        <taxon>Bacteria</taxon>
        <taxon>Bacillati</taxon>
        <taxon>Actinomycetota</taxon>
        <taxon>Actinomycetes</taxon>
        <taxon>Streptosporangiales</taxon>
        <taxon>Thermomonosporaceae</taxon>
        <taxon>Actinomadura</taxon>
    </lineage>
</organism>
<dbReference type="PANTHER" id="PTHR35526:SF3">
    <property type="entry name" value="ANTI-SIGMA-F FACTOR RSBW"/>
    <property type="match status" value="1"/>
</dbReference>
<sequence>MGKATYPCQVCRRRGRPRTPASKTRPGAAVSESFTHCVLPYDRVDDLLDGALPFLRDGAEAGDRVIALCGIAREMLLRDALGAEAASVEFVEPAAWYSHPARTLADCLSDADDTAWRGRRLRLLGEPVVWASRPPLEVLEWQRVEAMLNIAFRGTGAAIMCPYSSSLPAGVVAAGRRTHPETVRGARSIANPLYMDPWAYSAKCDGEPLPPPPADADELDVVRPDLYWLRAYVTEYAHRTPLPDEDLQRLLVAVTEVVTNALRHGAPPIVLRMWTEASGADPALVCEVTDQGSWDPRAGHGLVPPRPSGTATGGRFGLWAVRLLCSIVQIRTGPGGSTVRLRLRLPAVPAAMNGV</sequence>
<dbReference type="Pfam" id="PF14417">
    <property type="entry name" value="MEDS"/>
    <property type="match status" value="1"/>
</dbReference>
<dbReference type="InterPro" id="IPR003594">
    <property type="entry name" value="HATPase_dom"/>
</dbReference>
<comment type="caution">
    <text evidence="4">The sequence shown here is derived from an EMBL/GenBank/DDBJ whole genome shotgun (WGS) entry which is preliminary data.</text>
</comment>
<dbReference type="CDD" id="cd16936">
    <property type="entry name" value="HATPase_RsbW-like"/>
    <property type="match status" value="1"/>
</dbReference>
<dbReference type="Pfam" id="PF13581">
    <property type="entry name" value="HATPase_c_2"/>
    <property type="match status" value="1"/>
</dbReference>
<gene>
    <name evidence="4" type="ORF">J4709_02425</name>
</gene>
<dbReference type="InterPro" id="IPR025847">
    <property type="entry name" value="MEDS_domain"/>
</dbReference>
<dbReference type="Gene3D" id="3.30.565.10">
    <property type="entry name" value="Histidine kinase-like ATPase, C-terminal domain"/>
    <property type="match status" value="1"/>
</dbReference>
<keyword evidence="1" id="KW-0723">Serine/threonine-protein kinase</keyword>
<dbReference type="GO" id="GO:0016301">
    <property type="term" value="F:kinase activity"/>
    <property type="evidence" value="ECO:0007669"/>
    <property type="project" value="UniProtKB-KW"/>
</dbReference>
<feature type="domain" description="Histidine kinase/HSP90-like ATPase" evidence="2">
    <location>
        <begin position="229"/>
        <end position="342"/>
    </location>
</feature>
<evidence type="ECO:0000259" key="2">
    <source>
        <dbReference type="Pfam" id="PF13581"/>
    </source>
</evidence>
<dbReference type="NCBIfam" id="NF041045">
    <property type="entry name" value="RsbA_anti_sig"/>
    <property type="match status" value="1"/>
</dbReference>
<keyword evidence="5" id="KW-1185">Reference proteome</keyword>
<proteinExistence type="predicted"/>
<protein>
    <submittedName>
        <fullName evidence="4">Sensor histidine kinase</fullName>
    </submittedName>
</protein>
<evidence type="ECO:0000256" key="1">
    <source>
        <dbReference type="ARBA" id="ARBA00022527"/>
    </source>
</evidence>
<dbReference type="PANTHER" id="PTHR35526">
    <property type="entry name" value="ANTI-SIGMA-F FACTOR RSBW-RELATED"/>
    <property type="match status" value="1"/>
</dbReference>
<reference evidence="4 5" key="1">
    <citation type="submission" date="2021-03" db="EMBL/GenBank/DDBJ databases">
        <title>Actinomadura violae sp. nov., isolated from lichen in Thailand.</title>
        <authorList>
            <person name="Kanchanasin P."/>
            <person name="Saeng-In P."/>
            <person name="Phongsopitanun W."/>
            <person name="Yuki M."/>
            <person name="Kudo T."/>
            <person name="Ohkuma M."/>
            <person name="Tanasupawat S."/>
        </authorList>
    </citation>
    <scope>NUCLEOTIDE SEQUENCE [LARGE SCALE GENOMIC DNA]</scope>
    <source>
        <strain evidence="4 5">LCR2-06</strain>
    </source>
</reference>
<dbReference type="InterPro" id="IPR050267">
    <property type="entry name" value="Anti-sigma-factor_SerPK"/>
</dbReference>
<feature type="domain" description="MEDS" evidence="3">
    <location>
        <begin position="35"/>
        <end position="180"/>
    </location>
</feature>
<evidence type="ECO:0000313" key="4">
    <source>
        <dbReference type="EMBL" id="MBO2456443.1"/>
    </source>
</evidence>
<dbReference type="InterPro" id="IPR047718">
    <property type="entry name" value="RsbA-like_anti_sig"/>
</dbReference>
<keyword evidence="4" id="KW-0418">Kinase</keyword>
<keyword evidence="4" id="KW-0808">Transferase</keyword>
<dbReference type="EMBL" id="JAGEPF010000002">
    <property type="protein sequence ID" value="MBO2456443.1"/>
    <property type="molecule type" value="Genomic_DNA"/>
</dbReference>
<dbReference type="SUPFAM" id="SSF55874">
    <property type="entry name" value="ATPase domain of HSP90 chaperone/DNA topoisomerase II/histidine kinase"/>
    <property type="match status" value="1"/>
</dbReference>
<evidence type="ECO:0000313" key="5">
    <source>
        <dbReference type="Proteomes" id="UP000680206"/>
    </source>
</evidence>